<evidence type="ECO:0000256" key="1">
    <source>
        <dbReference type="SAM" id="MobiDB-lite"/>
    </source>
</evidence>
<feature type="chain" id="PRO_5011432204" evidence="2">
    <location>
        <begin position="28"/>
        <end position="405"/>
    </location>
</feature>
<dbReference type="InterPro" id="IPR025157">
    <property type="entry name" value="Hemagglutinin_rpt"/>
</dbReference>
<sequence length="405" mass="40364">MGVLRGSQICLALGVALLAAIASPSRSYEQKTPSQQLGVAQSAIDLVASAGGRIHPDGLLPISGGSFDNGLAGSLVVGVQRPDTLPGPVGGGSGVSGAGAGNVTAGTGGPGVPGEVPPEFVATKPLSLPRVDVSTPQGGIGALLGGGASVSLPDWSQLHIVPGGISANDLALNLSGQFVNRGQFEVGNSLIIAAAGGIDNFGAGIQAGGVMRLSGGGLNNEQGRIEAGSLLTSIQGDIANSRGAIVAHNGGYLQADGNIAATDGRFTSDAGKIVLDAGGSIVLDASQVKGKTGAGLYAGGDIRLGTTAKTTSSDERSAKYETFVTYNGDMETREETRVQTGESRTRQSSTVHTGTVIDGGEGSTTLRATGDVVALGAQIKAQQDVLIQGANVRVEAVKDRALIHE</sequence>
<keyword evidence="4" id="KW-1185">Reference proteome</keyword>
<evidence type="ECO:0000313" key="3">
    <source>
        <dbReference type="EMBL" id="SDE77145.1"/>
    </source>
</evidence>
<evidence type="ECO:0000313" key="4">
    <source>
        <dbReference type="Proteomes" id="UP000198781"/>
    </source>
</evidence>
<dbReference type="EMBL" id="FMZC01000036">
    <property type="protein sequence ID" value="SDE77145.1"/>
    <property type="molecule type" value="Genomic_DNA"/>
</dbReference>
<dbReference type="OrthoDB" id="218680at2"/>
<dbReference type="Proteomes" id="UP000198781">
    <property type="component" value="Unassembled WGS sequence"/>
</dbReference>
<keyword evidence="2" id="KW-0732">Signal</keyword>
<feature type="non-terminal residue" evidence="3">
    <location>
        <position position="405"/>
    </location>
</feature>
<accession>A0A1G7FN80</accession>
<name>A0A1G7FN80_9BURK</name>
<feature type="compositionally biased region" description="Polar residues" evidence="1">
    <location>
        <begin position="338"/>
        <end position="353"/>
    </location>
</feature>
<dbReference type="GO" id="GO:0003824">
    <property type="term" value="F:catalytic activity"/>
    <property type="evidence" value="ECO:0007669"/>
    <property type="project" value="UniProtKB-ARBA"/>
</dbReference>
<gene>
    <name evidence="3" type="ORF">SAMN05192589_1362</name>
</gene>
<reference evidence="3 4" key="1">
    <citation type="submission" date="2016-10" db="EMBL/GenBank/DDBJ databases">
        <authorList>
            <person name="de Groot N.N."/>
        </authorList>
    </citation>
    <scope>NUCLEOTIDE SEQUENCE [LARGE SCALE GENOMIC DNA]</scope>
    <source>
        <strain evidence="3 4">DSM 16619</strain>
    </source>
</reference>
<dbReference type="AlphaFoldDB" id="A0A1G7FN80"/>
<dbReference type="Pfam" id="PF13332">
    <property type="entry name" value="Fil_haemagg_2"/>
    <property type="match status" value="1"/>
</dbReference>
<feature type="region of interest" description="Disordered" evidence="1">
    <location>
        <begin position="337"/>
        <end position="363"/>
    </location>
</feature>
<feature type="signal peptide" evidence="2">
    <location>
        <begin position="1"/>
        <end position="27"/>
    </location>
</feature>
<organism evidence="3 4">
    <name type="scientific">Paracidovorax valerianellae</name>
    <dbReference type="NCBI Taxonomy" id="187868"/>
    <lineage>
        <taxon>Bacteria</taxon>
        <taxon>Pseudomonadati</taxon>
        <taxon>Pseudomonadota</taxon>
        <taxon>Betaproteobacteria</taxon>
        <taxon>Burkholderiales</taxon>
        <taxon>Comamonadaceae</taxon>
        <taxon>Paracidovorax</taxon>
    </lineage>
</organism>
<evidence type="ECO:0000256" key="2">
    <source>
        <dbReference type="SAM" id="SignalP"/>
    </source>
</evidence>
<protein>
    <submittedName>
        <fullName evidence="3">Haemagluttinin repeat-containing protein</fullName>
    </submittedName>
</protein>
<proteinExistence type="predicted"/>